<proteinExistence type="predicted"/>
<sequence>MDRPVLPWVPESEGPLRCWPWPPTRVLAWVTAGTQGAAWPWLSCGRRSDCRASSGGGPRSKVALVGRRAHGTPQKPVQSPRRSRACSLSPARSRSPNPAAGGARPPAGDGAWAAWVPAFFLFPPRTPPERAD</sequence>
<feature type="region of interest" description="Disordered" evidence="1">
    <location>
        <begin position="48"/>
        <end position="108"/>
    </location>
</feature>
<dbReference type="Proteomes" id="UP000527355">
    <property type="component" value="Unassembled WGS sequence"/>
</dbReference>
<accession>A0A7J7Z5V7</accession>
<reference evidence="2 3" key="1">
    <citation type="journal article" date="2020" name="Nature">
        <title>Six reference-quality genomes reveal evolution of bat adaptations.</title>
        <authorList>
            <person name="Jebb D."/>
            <person name="Huang Z."/>
            <person name="Pippel M."/>
            <person name="Hughes G.M."/>
            <person name="Lavrichenko K."/>
            <person name="Devanna P."/>
            <person name="Winkler S."/>
            <person name="Jermiin L.S."/>
            <person name="Skirmuntt E.C."/>
            <person name="Katzourakis A."/>
            <person name="Burkitt-Gray L."/>
            <person name="Ray D.A."/>
            <person name="Sullivan K.A.M."/>
            <person name="Roscito J.G."/>
            <person name="Kirilenko B.M."/>
            <person name="Davalos L.M."/>
            <person name="Corthals A.P."/>
            <person name="Power M.L."/>
            <person name="Jones G."/>
            <person name="Ransome R.D."/>
            <person name="Dechmann D.K.N."/>
            <person name="Locatelli A.G."/>
            <person name="Puechmaille S.J."/>
            <person name="Fedrigo O."/>
            <person name="Jarvis E.D."/>
            <person name="Hiller M."/>
            <person name="Vernes S.C."/>
            <person name="Myers E.W."/>
            <person name="Teeling E.C."/>
        </authorList>
    </citation>
    <scope>NUCLEOTIDE SEQUENCE [LARGE SCALE GENOMIC DNA]</scope>
    <source>
        <strain evidence="2">MMyoMyo1</strain>
        <tissue evidence="2">Flight muscle</tissue>
    </source>
</reference>
<evidence type="ECO:0000256" key="1">
    <source>
        <dbReference type="SAM" id="MobiDB-lite"/>
    </source>
</evidence>
<gene>
    <name evidence="2" type="ORF">mMyoMyo1_010809</name>
</gene>
<dbReference type="AlphaFoldDB" id="A0A7J7Z5V7"/>
<name>A0A7J7Z5V7_MYOMY</name>
<protein>
    <submittedName>
        <fullName evidence="2">Uncharacterized protein</fullName>
    </submittedName>
</protein>
<comment type="caution">
    <text evidence="2">The sequence shown here is derived from an EMBL/GenBank/DDBJ whole genome shotgun (WGS) entry which is preliminary data.</text>
</comment>
<dbReference type="EMBL" id="JABWUV010000003">
    <property type="protein sequence ID" value="KAF6369489.1"/>
    <property type="molecule type" value="Genomic_DNA"/>
</dbReference>
<feature type="compositionally biased region" description="Low complexity" evidence="1">
    <location>
        <begin position="98"/>
        <end position="108"/>
    </location>
</feature>
<evidence type="ECO:0000313" key="2">
    <source>
        <dbReference type="EMBL" id="KAF6369489.1"/>
    </source>
</evidence>
<organism evidence="2 3">
    <name type="scientific">Myotis myotis</name>
    <name type="common">Greater mouse-eared bat</name>
    <name type="synonym">Vespertilio myotis</name>
    <dbReference type="NCBI Taxonomy" id="51298"/>
    <lineage>
        <taxon>Eukaryota</taxon>
        <taxon>Metazoa</taxon>
        <taxon>Chordata</taxon>
        <taxon>Craniata</taxon>
        <taxon>Vertebrata</taxon>
        <taxon>Euteleostomi</taxon>
        <taxon>Mammalia</taxon>
        <taxon>Eutheria</taxon>
        <taxon>Laurasiatheria</taxon>
        <taxon>Chiroptera</taxon>
        <taxon>Yangochiroptera</taxon>
        <taxon>Vespertilionidae</taxon>
        <taxon>Myotis</taxon>
    </lineage>
</organism>
<evidence type="ECO:0000313" key="3">
    <source>
        <dbReference type="Proteomes" id="UP000527355"/>
    </source>
</evidence>
<keyword evidence="3" id="KW-1185">Reference proteome</keyword>